<dbReference type="RefSeq" id="WP_223877308.1">
    <property type="nucleotide sequence ID" value="NZ_BJDK01000012.1"/>
</dbReference>
<evidence type="ECO:0000313" key="9">
    <source>
        <dbReference type="Proteomes" id="UP001596253"/>
    </source>
</evidence>
<feature type="domain" description="HTH LytTR-type" evidence="7">
    <location>
        <begin position="146"/>
        <end position="249"/>
    </location>
</feature>
<keyword evidence="5" id="KW-0597">Phosphoprotein</keyword>
<gene>
    <name evidence="8" type="ORF">ACFP3T_03615</name>
</gene>
<dbReference type="Gene3D" id="3.40.50.2300">
    <property type="match status" value="1"/>
</dbReference>
<dbReference type="PANTHER" id="PTHR37299:SF3">
    <property type="entry name" value="STAGE 0 SPORULATION PROTEIN A HOMOLOG"/>
    <property type="match status" value="1"/>
</dbReference>
<name>A0ABW1R387_9LACO</name>
<dbReference type="PANTHER" id="PTHR37299">
    <property type="entry name" value="TRANSCRIPTIONAL REGULATOR-RELATED"/>
    <property type="match status" value="1"/>
</dbReference>
<protein>
    <submittedName>
        <fullName evidence="8">LytR/AlgR family response regulator transcription factor</fullName>
    </submittedName>
</protein>
<keyword evidence="2" id="KW-0902">Two-component regulatory system</keyword>
<comment type="caution">
    <text evidence="8">The sequence shown here is derived from an EMBL/GenBank/DDBJ whole genome shotgun (WGS) entry which is preliminary data.</text>
</comment>
<keyword evidence="1" id="KW-0963">Cytoplasm</keyword>
<reference evidence="9" key="1">
    <citation type="journal article" date="2019" name="Int. J. Syst. Evol. Microbiol.">
        <title>The Global Catalogue of Microorganisms (GCM) 10K type strain sequencing project: providing services to taxonomists for standard genome sequencing and annotation.</title>
        <authorList>
            <consortium name="The Broad Institute Genomics Platform"/>
            <consortium name="The Broad Institute Genome Sequencing Center for Infectious Disease"/>
            <person name="Wu L."/>
            <person name="Ma J."/>
        </authorList>
    </citation>
    <scope>NUCLEOTIDE SEQUENCE [LARGE SCALE GENOMIC DNA]</scope>
    <source>
        <strain evidence="9">CCM 8932</strain>
    </source>
</reference>
<dbReference type="InterPro" id="IPR011006">
    <property type="entry name" value="CheY-like_superfamily"/>
</dbReference>
<organism evidence="8 9">
    <name type="scientific">Lactiplantibacillus dongliensis</name>
    <dbReference type="NCBI Taxonomy" id="2559919"/>
    <lineage>
        <taxon>Bacteria</taxon>
        <taxon>Bacillati</taxon>
        <taxon>Bacillota</taxon>
        <taxon>Bacilli</taxon>
        <taxon>Lactobacillales</taxon>
        <taxon>Lactobacillaceae</taxon>
        <taxon>Lactiplantibacillus</taxon>
    </lineage>
</organism>
<keyword evidence="9" id="KW-1185">Reference proteome</keyword>
<accession>A0ABW1R387</accession>
<proteinExistence type="predicted"/>
<dbReference type="Proteomes" id="UP001596253">
    <property type="component" value="Unassembled WGS sequence"/>
</dbReference>
<comment type="function">
    <text evidence="4">Required for high-level post-exponential phase expression of a series of secreted proteins.</text>
</comment>
<keyword evidence="3" id="KW-0010">Activator</keyword>
<feature type="modified residue" description="4-aspartylphosphate" evidence="5">
    <location>
        <position position="60"/>
    </location>
</feature>
<dbReference type="InterPro" id="IPR007492">
    <property type="entry name" value="LytTR_DNA-bd_dom"/>
</dbReference>
<dbReference type="SUPFAM" id="SSF52172">
    <property type="entry name" value="CheY-like"/>
    <property type="match status" value="1"/>
</dbReference>
<dbReference type="PROSITE" id="PS50110">
    <property type="entry name" value="RESPONSE_REGULATORY"/>
    <property type="match status" value="1"/>
</dbReference>
<dbReference type="SMART" id="SM00448">
    <property type="entry name" value="REC"/>
    <property type="match status" value="1"/>
</dbReference>
<evidence type="ECO:0000313" key="8">
    <source>
        <dbReference type="EMBL" id="MFC6163759.1"/>
    </source>
</evidence>
<dbReference type="EMBL" id="JBHSSD010000012">
    <property type="protein sequence ID" value="MFC6163759.1"/>
    <property type="molecule type" value="Genomic_DNA"/>
</dbReference>
<evidence type="ECO:0000256" key="1">
    <source>
        <dbReference type="ARBA" id="ARBA00022490"/>
    </source>
</evidence>
<evidence type="ECO:0000256" key="4">
    <source>
        <dbReference type="ARBA" id="ARBA00037164"/>
    </source>
</evidence>
<evidence type="ECO:0000259" key="6">
    <source>
        <dbReference type="PROSITE" id="PS50110"/>
    </source>
</evidence>
<feature type="domain" description="Response regulatory" evidence="6">
    <location>
        <begin position="4"/>
        <end position="126"/>
    </location>
</feature>
<dbReference type="InterPro" id="IPR001789">
    <property type="entry name" value="Sig_transdc_resp-reg_receiver"/>
</dbReference>
<evidence type="ECO:0000256" key="2">
    <source>
        <dbReference type="ARBA" id="ARBA00023012"/>
    </source>
</evidence>
<sequence>MAMQVFISDDNEQQRLWLTEIITAQLNQLQFDYELAPVWQPTDVLRMVRASNGPNIYFLDIVLKQATNGIELASAIRNYDPDGFIIYVSVRDDMLPETLSAMTTPTGFISKADMFDKAKFVPRVTRVLQVIKQRLVTLKQAPEPTLTLKSGALLLKLKLRDIVYCEKVHGLRTTRIVTDSQAYIVHKNLSTIKAQLPATHFFNDFQSYAINLDKIVTVNFNKGLVSMANGDRLSFSRGTIKKLRAYYQTQE</sequence>
<dbReference type="Pfam" id="PF04397">
    <property type="entry name" value="LytTR"/>
    <property type="match status" value="1"/>
</dbReference>
<evidence type="ECO:0000259" key="7">
    <source>
        <dbReference type="PROSITE" id="PS50930"/>
    </source>
</evidence>
<dbReference type="SMART" id="SM00850">
    <property type="entry name" value="LytTR"/>
    <property type="match status" value="1"/>
</dbReference>
<evidence type="ECO:0000256" key="5">
    <source>
        <dbReference type="PROSITE-ProRule" id="PRU00169"/>
    </source>
</evidence>
<dbReference type="PROSITE" id="PS50930">
    <property type="entry name" value="HTH_LYTTR"/>
    <property type="match status" value="1"/>
</dbReference>
<dbReference type="InterPro" id="IPR046947">
    <property type="entry name" value="LytR-like"/>
</dbReference>
<dbReference type="Gene3D" id="2.40.50.1020">
    <property type="entry name" value="LytTr DNA-binding domain"/>
    <property type="match status" value="1"/>
</dbReference>
<evidence type="ECO:0000256" key="3">
    <source>
        <dbReference type="ARBA" id="ARBA00023159"/>
    </source>
</evidence>